<feature type="region of interest" description="Disordered" evidence="1">
    <location>
        <begin position="518"/>
        <end position="551"/>
    </location>
</feature>
<dbReference type="EMBL" id="BSYO01000016">
    <property type="protein sequence ID" value="GMH16078.1"/>
    <property type="molecule type" value="Genomic_DNA"/>
</dbReference>
<feature type="region of interest" description="Disordered" evidence="1">
    <location>
        <begin position="1"/>
        <end position="41"/>
    </location>
</feature>
<dbReference type="AlphaFoldDB" id="A0AAD3XSY7"/>
<evidence type="ECO:0000313" key="3">
    <source>
        <dbReference type="Proteomes" id="UP001279734"/>
    </source>
</evidence>
<reference evidence="2" key="1">
    <citation type="submission" date="2023-05" db="EMBL/GenBank/DDBJ databases">
        <title>Nepenthes gracilis genome sequencing.</title>
        <authorList>
            <person name="Fukushima K."/>
        </authorList>
    </citation>
    <scope>NUCLEOTIDE SEQUENCE</scope>
    <source>
        <strain evidence="2">SING2019-196</strain>
    </source>
</reference>
<comment type="caution">
    <text evidence="2">The sequence shown here is derived from an EMBL/GenBank/DDBJ whole genome shotgun (WGS) entry which is preliminary data.</text>
</comment>
<sequence length="558" mass="60556">MNVQAHISGQIPSQVPSQAGSQFHGLPQQNGNPLQMQMQNQGGQRATLVMESDVVKVRRFIQEKIYEFLLQRQAQPHEIPRERILDIVKRLEGGLFKAAASKEEYMNLDTLESRLQGLIKRVPLSSQHSQFVNSSTPINTMIPTPGMQHNRNSDMMVSSSVDTPVISSSGCSNMSSSTTSSGTLFPSATGPFASMHSGSLSNGYQQASPNFSISSSGNASVSMGGQKVTSQMIPTPGFSGISNPAFMNVETASNCGGFSSADSSVAPQPVPQKQHAVGQNIRILQNLGSQIGCGIRSTMQQRSIAFHTGSVNGGFGNSLQMMNGSGSPESYVTTTLGGSPKPLQQQFDHHQRPLIQGDGYGISATESTRSGRFHGPGTPIGSMMNNTQNFTQVRLQTAPRSNLIACSQSNVQTTQPASHLRPQSSEQLEKLKFQSSVSWQENLSHYHQQQYQHQPHRQQMPATQRPHALLKNDVFGPLQLSADVGSHVKPEHQLECPNEVPNSQVSAQFQLSEFQTQLQQNTSENHPTSSQFSSLPSGPQDTRPTLSPNLNNCCKHIS</sequence>
<keyword evidence="3" id="KW-1185">Reference proteome</keyword>
<name>A0AAD3XSY7_NEPGR</name>
<accession>A0AAD3XSY7</accession>
<proteinExistence type="predicted"/>
<organism evidence="2 3">
    <name type="scientific">Nepenthes gracilis</name>
    <name type="common">Slender pitcher plant</name>
    <dbReference type="NCBI Taxonomy" id="150966"/>
    <lineage>
        <taxon>Eukaryota</taxon>
        <taxon>Viridiplantae</taxon>
        <taxon>Streptophyta</taxon>
        <taxon>Embryophyta</taxon>
        <taxon>Tracheophyta</taxon>
        <taxon>Spermatophyta</taxon>
        <taxon>Magnoliopsida</taxon>
        <taxon>eudicotyledons</taxon>
        <taxon>Gunneridae</taxon>
        <taxon>Pentapetalae</taxon>
        <taxon>Caryophyllales</taxon>
        <taxon>Nepenthaceae</taxon>
        <taxon>Nepenthes</taxon>
    </lineage>
</organism>
<protein>
    <submittedName>
        <fullName evidence="2">Uncharacterized protein</fullName>
    </submittedName>
</protein>
<evidence type="ECO:0000313" key="2">
    <source>
        <dbReference type="EMBL" id="GMH16078.1"/>
    </source>
</evidence>
<dbReference type="Proteomes" id="UP001279734">
    <property type="component" value="Unassembled WGS sequence"/>
</dbReference>
<gene>
    <name evidence="2" type="ORF">Nepgr_017919</name>
</gene>
<evidence type="ECO:0000256" key="1">
    <source>
        <dbReference type="SAM" id="MobiDB-lite"/>
    </source>
</evidence>